<keyword evidence="2" id="KW-0238">DNA-binding</keyword>
<reference evidence="5 6" key="1">
    <citation type="submission" date="2017-03" db="EMBL/GenBank/DDBJ databases">
        <title>Complete genome sequence of Paenibacillus Kribbensis producing bioflocculants.</title>
        <authorList>
            <person name="Lee H.-G."/>
            <person name="Oh H.-M."/>
        </authorList>
    </citation>
    <scope>NUCLEOTIDE SEQUENCE [LARGE SCALE GENOMIC DNA]</scope>
    <source>
        <strain evidence="5 6">AM49</strain>
    </source>
</reference>
<evidence type="ECO:0000256" key="1">
    <source>
        <dbReference type="ARBA" id="ARBA00023015"/>
    </source>
</evidence>
<dbReference type="OrthoDB" id="368621at2"/>
<dbReference type="CDD" id="cd02208">
    <property type="entry name" value="cupin_RmlC-like"/>
    <property type="match status" value="1"/>
</dbReference>
<dbReference type="PRINTS" id="PR00032">
    <property type="entry name" value="HTHARAC"/>
</dbReference>
<dbReference type="RefSeq" id="WP_094156037.1">
    <property type="nucleotide sequence ID" value="NZ_CP020028.1"/>
</dbReference>
<keyword evidence="6" id="KW-1185">Reference proteome</keyword>
<dbReference type="GO" id="GO:0003700">
    <property type="term" value="F:DNA-binding transcription factor activity"/>
    <property type="evidence" value="ECO:0007669"/>
    <property type="project" value="InterPro"/>
</dbReference>
<dbReference type="Gene3D" id="1.10.10.60">
    <property type="entry name" value="Homeodomain-like"/>
    <property type="match status" value="2"/>
</dbReference>
<dbReference type="InterPro" id="IPR009057">
    <property type="entry name" value="Homeodomain-like_sf"/>
</dbReference>
<name>A0A222WS45_9BACL</name>
<dbReference type="EMBL" id="CP020028">
    <property type="protein sequence ID" value="ASR48732.1"/>
    <property type="molecule type" value="Genomic_DNA"/>
</dbReference>
<dbReference type="SUPFAM" id="SSF51182">
    <property type="entry name" value="RmlC-like cupins"/>
    <property type="match status" value="1"/>
</dbReference>
<dbReference type="InterPro" id="IPR018060">
    <property type="entry name" value="HTH_AraC"/>
</dbReference>
<feature type="domain" description="HTH araC/xylS-type" evidence="4">
    <location>
        <begin position="173"/>
        <end position="271"/>
    </location>
</feature>
<keyword evidence="3" id="KW-0804">Transcription</keyword>
<dbReference type="Proteomes" id="UP000214666">
    <property type="component" value="Chromosome"/>
</dbReference>
<dbReference type="InterPro" id="IPR018062">
    <property type="entry name" value="HTH_AraC-typ_CS"/>
</dbReference>
<dbReference type="PANTHER" id="PTHR43280">
    <property type="entry name" value="ARAC-FAMILY TRANSCRIPTIONAL REGULATOR"/>
    <property type="match status" value="1"/>
</dbReference>
<evidence type="ECO:0000256" key="2">
    <source>
        <dbReference type="ARBA" id="ARBA00023125"/>
    </source>
</evidence>
<dbReference type="PANTHER" id="PTHR43280:SF2">
    <property type="entry name" value="HTH-TYPE TRANSCRIPTIONAL REGULATOR EXSA"/>
    <property type="match status" value="1"/>
</dbReference>
<evidence type="ECO:0000313" key="6">
    <source>
        <dbReference type="Proteomes" id="UP000214666"/>
    </source>
</evidence>
<gene>
    <name evidence="5" type="ORF">B4V02_19560</name>
</gene>
<protein>
    <submittedName>
        <fullName evidence="5">AraC family transcriptional regulator</fullName>
    </submittedName>
</protein>
<dbReference type="PROSITE" id="PS00041">
    <property type="entry name" value="HTH_ARAC_FAMILY_1"/>
    <property type="match status" value="1"/>
</dbReference>
<evidence type="ECO:0000313" key="5">
    <source>
        <dbReference type="EMBL" id="ASR48732.1"/>
    </source>
</evidence>
<sequence length="277" mass="32639">MKKIYEHIEIDRRKMINLFMFQSTDTERVIPMHFHSNMELIYCTSGSLKVWHEGKITILMEKDALFINSNVPHSTQSITENQVVVLQFPDTFFANEQVIIQLNTQEKPVEEPILSKLRELFMDIYNLHISKGKYDYILEQSRIIELKYLLVNHFSQATGIPPEVFSEKQRKIKTIMDFIKEHYTENISLSKTARICGYSEAYLSRMFHEYTGQTFTEYKQILCLEKAIDLLETTNKSLTEISYEAGFPNEKSFRKAFKEVMGKTPYEYKKSKFDLSV</sequence>
<dbReference type="Gene3D" id="2.60.120.10">
    <property type="entry name" value="Jelly Rolls"/>
    <property type="match status" value="1"/>
</dbReference>
<dbReference type="InterPro" id="IPR020449">
    <property type="entry name" value="Tscrpt_reg_AraC-type_HTH"/>
</dbReference>
<dbReference type="AlphaFoldDB" id="A0A222WS45"/>
<keyword evidence="1" id="KW-0805">Transcription regulation</keyword>
<dbReference type="PROSITE" id="PS01124">
    <property type="entry name" value="HTH_ARAC_FAMILY_2"/>
    <property type="match status" value="1"/>
</dbReference>
<dbReference type="InterPro" id="IPR014710">
    <property type="entry name" value="RmlC-like_jellyroll"/>
</dbReference>
<dbReference type="InterPro" id="IPR011051">
    <property type="entry name" value="RmlC_Cupin_sf"/>
</dbReference>
<dbReference type="Pfam" id="PF12833">
    <property type="entry name" value="HTH_18"/>
    <property type="match status" value="1"/>
</dbReference>
<dbReference type="GO" id="GO:0043565">
    <property type="term" value="F:sequence-specific DNA binding"/>
    <property type="evidence" value="ECO:0007669"/>
    <property type="project" value="InterPro"/>
</dbReference>
<dbReference type="SMART" id="SM00342">
    <property type="entry name" value="HTH_ARAC"/>
    <property type="match status" value="1"/>
</dbReference>
<dbReference type="Pfam" id="PF02311">
    <property type="entry name" value="AraC_binding"/>
    <property type="match status" value="1"/>
</dbReference>
<dbReference type="KEGG" id="pkb:B4V02_19560"/>
<dbReference type="STRING" id="172713.GCA_001705305_03511"/>
<dbReference type="InterPro" id="IPR003313">
    <property type="entry name" value="AraC-bd"/>
</dbReference>
<proteinExistence type="predicted"/>
<evidence type="ECO:0000256" key="3">
    <source>
        <dbReference type="ARBA" id="ARBA00023163"/>
    </source>
</evidence>
<organism evidence="5 6">
    <name type="scientific">Paenibacillus kribbensis</name>
    <dbReference type="NCBI Taxonomy" id="172713"/>
    <lineage>
        <taxon>Bacteria</taxon>
        <taxon>Bacillati</taxon>
        <taxon>Bacillota</taxon>
        <taxon>Bacilli</taxon>
        <taxon>Bacillales</taxon>
        <taxon>Paenibacillaceae</taxon>
        <taxon>Paenibacillus</taxon>
    </lineage>
</organism>
<dbReference type="SUPFAM" id="SSF46689">
    <property type="entry name" value="Homeodomain-like"/>
    <property type="match status" value="2"/>
</dbReference>
<accession>A0A222WS45</accession>
<evidence type="ECO:0000259" key="4">
    <source>
        <dbReference type="PROSITE" id="PS01124"/>
    </source>
</evidence>